<evidence type="ECO:0000313" key="1">
    <source>
        <dbReference type="EMBL" id="MSU06958.1"/>
    </source>
</evidence>
<comment type="caution">
    <text evidence="1">The sequence shown here is derived from an EMBL/GenBank/DDBJ whole genome shotgun (WGS) entry which is preliminary data.</text>
</comment>
<dbReference type="GO" id="GO:0000160">
    <property type="term" value="P:phosphorelay signal transduction system"/>
    <property type="evidence" value="ECO:0007669"/>
    <property type="project" value="InterPro"/>
</dbReference>
<evidence type="ECO:0008006" key="3">
    <source>
        <dbReference type="Google" id="ProtNLM"/>
    </source>
</evidence>
<dbReference type="Gene3D" id="1.20.120.160">
    <property type="entry name" value="HPT domain"/>
    <property type="match status" value="1"/>
</dbReference>
<accession>A0A7X2PDP9</accession>
<gene>
    <name evidence="1" type="ORF">FYJ80_09265</name>
</gene>
<sequence length="114" mass="12812">MNIKAIASRIGMDYDNVIEDFCGDTSEVRKKLESFITDCNFTALESAVEQNDEELIKKCAHKVKKTGEKLGLTDLVKYAAILEDAKSGKISTSFEVLKNEYNKISEILQKEEEA</sequence>
<dbReference type="Proteomes" id="UP000460549">
    <property type="component" value="Unassembled WGS sequence"/>
</dbReference>
<dbReference type="AlphaFoldDB" id="A0A7X2PDP9"/>
<proteinExistence type="predicted"/>
<evidence type="ECO:0000313" key="2">
    <source>
        <dbReference type="Proteomes" id="UP000460549"/>
    </source>
</evidence>
<name>A0A7X2PDP9_9SPIO</name>
<reference evidence="1 2" key="1">
    <citation type="submission" date="2019-08" db="EMBL/GenBank/DDBJ databases">
        <title>In-depth cultivation of the pig gut microbiome towards novel bacterial diversity and tailored functional studies.</title>
        <authorList>
            <person name="Wylensek D."/>
            <person name="Hitch T.C.A."/>
            <person name="Clavel T."/>
        </authorList>
    </citation>
    <scope>NUCLEOTIDE SEQUENCE [LARGE SCALE GENOMIC DNA]</scope>
    <source>
        <strain evidence="1 2">NM-380-WT-3C1</strain>
    </source>
</reference>
<dbReference type="InterPro" id="IPR036641">
    <property type="entry name" value="HPT_dom_sf"/>
</dbReference>
<dbReference type="RefSeq" id="WP_154426252.1">
    <property type="nucleotide sequence ID" value="NZ_JAQYPZ010000134.1"/>
</dbReference>
<dbReference type="SUPFAM" id="SSF47226">
    <property type="entry name" value="Histidine-containing phosphotransfer domain, HPT domain"/>
    <property type="match status" value="1"/>
</dbReference>
<organism evidence="1 2">
    <name type="scientific">Bullifex porci</name>
    <dbReference type="NCBI Taxonomy" id="2606638"/>
    <lineage>
        <taxon>Bacteria</taxon>
        <taxon>Pseudomonadati</taxon>
        <taxon>Spirochaetota</taxon>
        <taxon>Spirochaetia</taxon>
        <taxon>Spirochaetales</taxon>
        <taxon>Spirochaetaceae</taxon>
        <taxon>Bullifex</taxon>
    </lineage>
</organism>
<protein>
    <recommendedName>
        <fullName evidence="3">HPt domain-containing protein</fullName>
    </recommendedName>
</protein>
<keyword evidence="2" id="KW-1185">Reference proteome</keyword>
<dbReference type="EMBL" id="VUNN01000021">
    <property type="protein sequence ID" value="MSU06958.1"/>
    <property type="molecule type" value="Genomic_DNA"/>
</dbReference>